<feature type="region of interest" description="Disordered" evidence="1">
    <location>
        <begin position="247"/>
        <end position="409"/>
    </location>
</feature>
<evidence type="ECO:0000256" key="1">
    <source>
        <dbReference type="SAM" id="MobiDB-lite"/>
    </source>
</evidence>
<feature type="region of interest" description="Disordered" evidence="1">
    <location>
        <begin position="75"/>
        <end position="96"/>
    </location>
</feature>
<feature type="region of interest" description="Disordered" evidence="1">
    <location>
        <begin position="109"/>
        <end position="235"/>
    </location>
</feature>
<feature type="compositionally biased region" description="Gly residues" evidence="1">
    <location>
        <begin position="265"/>
        <end position="274"/>
    </location>
</feature>
<feature type="compositionally biased region" description="Polar residues" evidence="1">
    <location>
        <begin position="310"/>
        <end position="349"/>
    </location>
</feature>
<feature type="compositionally biased region" description="Polar residues" evidence="1">
    <location>
        <begin position="1241"/>
        <end position="1253"/>
    </location>
</feature>
<feature type="compositionally biased region" description="Low complexity" evidence="1">
    <location>
        <begin position="109"/>
        <end position="120"/>
    </location>
</feature>
<feature type="compositionally biased region" description="Polar residues" evidence="1">
    <location>
        <begin position="431"/>
        <end position="460"/>
    </location>
</feature>
<organism evidence="2 3">
    <name type="scientific">Mizuhopecten yessoensis</name>
    <name type="common">Japanese scallop</name>
    <name type="synonym">Patinopecten yessoensis</name>
    <dbReference type="NCBI Taxonomy" id="6573"/>
    <lineage>
        <taxon>Eukaryota</taxon>
        <taxon>Metazoa</taxon>
        <taxon>Spiralia</taxon>
        <taxon>Lophotrochozoa</taxon>
        <taxon>Mollusca</taxon>
        <taxon>Bivalvia</taxon>
        <taxon>Autobranchia</taxon>
        <taxon>Pteriomorphia</taxon>
        <taxon>Pectinida</taxon>
        <taxon>Pectinoidea</taxon>
        <taxon>Pectinidae</taxon>
        <taxon>Mizuhopecten</taxon>
    </lineage>
</organism>
<feature type="compositionally biased region" description="Low complexity" evidence="1">
    <location>
        <begin position="201"/>
        <end position="220"/>
    </location>
</feature>
<feature type="compositionally biased region" description="Polar residues" evidence="1">
    <location>
        <begin position="470"/>
        <end position="483"/>
    </location>
</feature>
<feature type="compositionally biased region" description="Polar residues" evidence="1">
    <location>
        <begin position="513"/>
        <end position="524"/>
    </location>
</feature>
<feature type="region of interest" description="Disordered" evidence="1">
    <location>
        <begin position="887"/>
        <end position="991"/>
    </location>
</feature>
<feature type="compositionally biased region" description="Low complexity" evidence="1">
    <location>
        <begin position="82"/>
        <end position="94"/>
    </location>
</feature>
<reference evidence="2 3" key="1">
    <citation type="journal article" date="2017" name="Nat. Ecol. Evol.">
        <title>Scallop genome provides insights into evolution of bilaterian karyotype and development.</title>
        <authorList>
            <person name="Wang S."/>
            <person name="Zhang J."/>
            <person name="Jiao W."/>
            <person name="Li J."/>
            <person name="Xun X."/>
            <person name="Sun Y."/>
            <person name="Guo X."/>
            <person name="Huan P."/>
            <person name="Dong B."/>
            <person name="Zhang L."/>
            <person name="Hu X."/>
            <person name="Sun X."/>
            <person name="Wang J."/>
            <person name="Zhao C."/>
            <person name="Wang Y."/>
            <person name="Wang D."/>
            <person name="Huang X."/>
            <person name="Wang R."/>
            <person name="Lv J."/>
            <person name="Li Y."/>
            <person name="Zhang Z."/>
            <person name="Liu B."/>
            <person name="Lu W."/>
            <person name="Hui Y."/>
            <person name="Liang J."/>
            <person name="Zhou Z."/>
            <person name="Hou R."/>
            <person name="Li X."/>
            <person name="Liu Y."/>
            <person name="Li H."/>
            <person name="Ning X."/>
            <person name="Lin Y."/>
            <person name="Zhao L."/>
            <person name="Xing Q."/>
            <person name="Dou J."/>
            <person name="Li Y."/>
            <person name="Mao J."/>
            <person name="Guo H."/>
            <person name="Dou H."/>
            <person name="Li T."/>
            <person name="Mu C."/>
            <person name="Jiang W."/>
            <person name="Fu Q."/>
            <person name="Fu X."/>
            <person name="Miao Y."/>
            <person name="Liu J."/>
            <person name="Yu Q."/>
            <person name="Li R."/>
            <person name="Liao H."/>
            <person name="Li X."/>
            <person name="Kong Y."/>
            <person name="Jiang Z."/>
            <person name="Chourrout D."/>
            <person name="Li R."/>
            <person name="Bao Z."/>
        </authorList>
    </citation>
    <scope>NUCLEOTIDE SEQUENCE [LARGE SCALE GENOMIC DNA]</scope>
    <source>
        <strain evidence="2 3">PY_sf001</strain>
    </source>
</reference>
<feature type="region of interest" description="Disordered" evidence="1">
    <location>
        <begin position="431"/>
        <end position="829"/>
    </location>
</feature>
<feature type="compositionally biased region" description="Polar residues" evidence="1">
    <location>
        <begin position="1274"/>
        <end position="1289"/>
    </location>
</feature>
<feature type="compositionally biased region" description="Basic and acidic residues" evidence="1">
    <location>
        <begin position="926"/>
        <end position="943"/>
    </location>
</feature>
<gene>
    <name evidence="2" type="ORF">KP79_PYT22408</name>
</gene>
<feature type="compositionally biased region" description="Polar residues" evidence="1">
    <location>
        <begin position="944"/>
        <end position="959"/>
    </location>
</feature>
<feature type="compositionally biased region" description="Low complexity" evidence="1">
    <location>
        <begin position="137"/>
        <end position="149"/>
    </location>
</feature>
<feature type="compositionally biased region" description="Polar residues" evidence="1">
    <location>
        <begin position="709"/>
        <end position="719"/>
    </location>
</feature>
<dbReference type="EMBL" id="NEDP02001538">
    <property type="protein sequence ID" value="OWF53032.1"/>
    <property type="molecule type" value="Genomic_DNA"/>
</dbReference>
<evidence type="ECO:0000313" key="2">
    <source>
        <dbReference type="EMBL" id="OWF53032.1"/>
    </source>
</evidence>
<name>A0A210QWH3_MIZYE</name>
<feature type="region of interest" description="Disordered" evidence="1">
    <location>
        <begin position="41"/>
        <end position="60"/>
    </location>
</feature>
<feature type="compositionally biased region" description="Polar residues" evidence="1">
    <location>
        <begin position="663"/>
        <end position="682"/>
    </location>
</feature>
<feature type="compositionally biased region" description="Polar residues" evidence="1">
    <location>
        <begin position="593"/>
        <end position="611"/>
    </location>
</feature>
<keyword evidence="3" id="KW-1185">Reference proteome</keyword>
<accession>A0A210QWH3</accession>
<dbReference type="OrthoDB" id="10648358at2759"/>
<sequence>MFIHSLFCFASVDCQWGFGLGKGGDLDWLVSNMGELDKFDLSQNRDKSGGIAIPKQHQTPGRMAIGRRYGRFIQSADDSSEPSDSSSSSSEEISVGNGDTIYSRFLENRQNNNNDGLDNQQGGGEGYNNEGEEHVYNGETGTESETQTGDNWNFNDNSQNRQSGSEHSAWHRNGGNGEGSQYNAQEMQSNQGVTYDKRSPQAHPGQQGRAGQGRQQSQQGQRGGQGRSGQHRFRNWADYQRQQERNNLGEEYEREDVTPINNSNGGHGQSGSQGQGQNEAEDRMPHAGNQSPASNGFAYEAIEPEDRTTPAVTSNKKTTPSQQEYEAEDVTTSAPGGSVTSGRVTFQRSTTEEYEMEGSRPTTSAPKANKENYNTWESGMNPNGGKPIRTGPGGRAPGPNSRGRWVNIGQMPYPRKANNAVKRNEWSAYASSVDGSSPGNGIQPRQSSVDVNPNKRQPTPKQGRIAEPVNNRQTLSGNGNSPGRQGLTDTWVGPDQNPNQKPSENAAVGSWLDTVSNTQMNLPSQPMKPNPANNNQQPKQEPLVRPSDRIPSHARPAFQSGRHPASVRPMFPNRHNQIAKPTSPNGQRLPPVKSSSFPATRNKPSTPTRWRQQPIRPAQPSGRKPEQTAQRPSWTGGSPNNVRQLPQDGWIDPPVWQDKTPRQPIQKTNTKPKNQPWNSGRISNVPGPVQHHRKPLGGRDFQRKPWNGKNLNKPNNQPRQPKHVMKKPENDILTSTQSTWRGVPVSPTLNIIDPKFSGQMPTRRGKNPPAWTNPPSDSAGRHPVNRDNIPNEKPSGSIPNQRDQPVVNDINKSVQPSKPIDSGKHMYPNDISKNPSWGGDIISPFSGDFVTEKPMVGGTKVSKRPDTGQVTVALKLHVSDASVPKLQVNDWGNTPQRGDFVYKPKPATVPQGHKPKGSRNTNRINTPDRFHANPDKPTYRDIETSTFSVINPNSKTSHTGPAIVRPTKNNRRPLNQQNRRQPPVKQEPVKNNNEHLKQIKNLINKQHPATVIKQFIEMTTANSFGVSGTQEHNSLITNIDDTLSSDNPQIINLLRDIARANKRAGTGHQQQGVPQNDVIAKMSSTAVLGNRPKTLDMASSHGSIVDGVDAEALLNSNANLHGIINSKNPGLSKPSAANSILTTRLESTKNKPPYPGFPAAGNDDAVNFGELSMTVKRVNGEPRPVENVELGQLKNVNAGQGSSKNVINIKNGRTIAPVNPTPESVTPKSWSEYNPDPWQKGVNTKPSTQSNIPGSAAGGQNGNYTASRDKGGRQNVSGTTERQQTAPVVQRQFQTVLTAQRRRQGGGGVWRSAAGGEGAWKVAARNEARELVLEKEGHWNSVNITTIGKKSNICPVYDVTYQENAVILSTRHSTCKIIITWHPRPKSRQVRQQTPFGMRKQFITRMHYVPVVTYVNAR</sequence>
<dbReference type="Proteomes" id="UP000242188">
    <property type="component" value="Unassembled WGS sequence"/>
</dbReference>
<feature type="compositionally biased region" description="Low complexity" evidence="1">
    <location>
        <begin position="972"/>
        <end position="983"/>
    </location>
</feature>
<feature type="compositionally biased region" description="Polar residues" evidence="1">
    <location>
        <begin position="627"/>
        <end position="644"/>
    </location>
</feature>
<feature type="compositionally biased region" description="Polar residues" evidence="1">
    <location>
        <begin position="360"/>
        <end position="381"/>
    </location>
</feature>
<feature type="compositionally biased region" description="Polar residues" evidence="1">
    <location>
        <begin position="179"/>
        <end position="193"/>
    </location>
</feature>
<feature type="compositionally biased region" description="Low complexity" evidence="1">
    <location>
        <begin position="525"/>
        <end position="540"/>
    </location>
</feature>
<feature type="region of interest" description="Disordered" evidence="1">
    <location>
        <begin position="1214"/>
        <end position="1289"/>
    </location>
</feature>
<feature type="compositionally biased region" description="Polar residues" evidence="1">
    <location>
        <begin position="1221"/>
        <end position="1232"/>
    </location>
</feature>
<feature type="compositionally biased region" description="Polar residues" evidence="1">
    <location>
        <begin position="150"/>
        <end position="166"/>
    </location>
</feature>
<feature type="compositionally biased region" description="Polar residues" evidence="1">
    <location>
        <begin position="574"/>
        <end position="586"/>
    </location>
</feature>
<proteinExistence type="predicted"/>
<comment type="caution">
    <text evidence="2">The sequence shown here is derived from an EMBL/GenBank/DDBJ whole genome shotgun (WGS) entry which is preliminary data.</text>
</comment>
<protein>
    <submittedName>
        <fullName evidence="2">Uncharacterized protein</fullName>
    </submittedName>
</protein>
<evidence type="ECO:0000313" key="3">
    <source>
        <dbReference type="Proteomes" id="UP000242188"/>
    </source>
</evidence>